<dbReference type="EMBL" id="FNOB01000003">
    <property type="protein sequence ID" value="SDW35805.1"/>
    <property type="molecule type" value="Genomic_DNA"/>
</dbReference>
<dbReference type="GO" id="GO:0016747">
    <property type="term" value="F:acyltransferase activity, transferring groups other than amino-acyl groups"/>
    <property type="evidence" value="ECO:0007669"/>
    <property type="project" value="InterPro"/>
</dbReference>
<keyword evidence="1" id="KW-0808">Transferase</keyword>
<accession>A0AAN4UPI7</accession>
<dbReference type="PROSITE" id="PS51186">
    <property type="entry name" value="GNAT"/>
    <property type="match status" value="1"/>
</dbReference>
<dbReference type="Gene3D" id="3.40.630.30">
    <property type="match status" value="1"/>
</dbReference>
<dbReference type="PANTHER" id="PTHR43877">
    <property type="entry name" value="AMINOALKYLPHOSPHONATE N-ACETYLTRANSFERASE-RELATED-RELATED"/>
    <property type="match status" value="1"/>
</dbReference>
<keyword evidence="5" id="KW-0687">Ribonucleoprotein</keyword>
<dbReference type="InterPro" id="IPR050832">
    <property type="entry name" value="Bact_Acetyltransf"/>
</dbReference>
<dbReference type="Pfam" id="PF00583">
    <property type="entry name" value="Acetyltransf_1"/>
    <property type="match status" value="1"/>
</dbReference>
<evidence type="ECO:0000313" key="5">
    <source>
        <dbReference type="EMBL" id="SDW35805.1"/>
    </source>
</evidence>
<gene>
    <name evidence="4" type="primary">mobC</name>
    <name evidence="4" type="ORF">GCM10008024_10820</name>
    <name evidence="5" type="ORF">SAMN05444006_1039</name>
</gene>
<dbReference type="SUPFAM" id="SSF55729">
    <property type="entry name" value="Acyl-CoA N-acyltransferases (Nat)"/>
    <property type="match status" value="1"/>
</dbReference>
<organism evidence="4 7">
    <name type="scientific">Allgaiera indica</name>
    <dbReference type="NCBI Taxonomy" id="765699"/>
    <lineage>
        <taxon>Bacteria</taxon>
        <taxon>Pseudomonadati</taxon>
        <taxon>Pseudomonadota</taxon>
        <taxon>Alphaproteobacteria</taxon>
        <taxon>Rhodobacterales</taxon>
        <taxon>Paracoccaceae</taxon>
        <taxon>Allgaiera</taxon>
    </lineage>
</organism>
<reference evidence="5 6" key="2">
    <citation type="submission" date="2016-10" db="EMBL/GenBank/DDBJ databases">
        <authorList>
            <person name="Varghese N."/>
            <person name="Submissions S."/>
        </authorList>
    </citation>
    <scope>NUCLEOTIDE SEQUENCE [LARGE SCALE GENOMIC DNA]</scope>
    <source>
        <strain evidence="5 6">DSM 24802</strain>
    </source>
</reference>
<dbReference type="Proteomes" id="UP000199541">
    <property type="component" value="Unassembled WGS sequence"/>
</dbReference>
<dbReference type="Proteomes" id="UP000634647">
    <property type="component" value="Unassembled WGS sequence"/>
</dbReference>
<evidence type="ECO:0000259" key="3">
    <source>
        <dbReference type="PROSITE" id="PS51186"/>
    </source>
</evidence>
<dbReference type="AlphaFoldDB" id="A0AAN4UPI7"/>
<sequence length="199" mass="21848">MHDMAEIYIRRGLASAHRAEAARLYWQAFAPKLGRVMGPEDLALTYLARVMRADQALCAIGTNGVLLGLAGFRTRAGAFAHGNRHDMAAIYGPFGAIWRIAAWRLLGPEREPWFFQIEGLCVREEARGCGVGSALVEAACAEARARGHSEVRLDVSDDNLRARALYERAGFTATGGERLGARAVLFGYREATRMVRRLG</sequence>
<dbReference type="InterPro" id="IPR016181">
    <property type="entry name" value="Acyl_CoA_acyltransferase"/>
</dbReference>
<evidence type="ECO:0000313" key="6">
    <source>
        <dbReference type="Proteomes" id="UP000199541"/>
    </source>
</evidence>
<evidence type="ECO:0000313" key="7">
    <source>
        <dbReference type="Proteomes" id="UP000634647"/>
    </source>
</evidence>
<dbReference type="InterPro" id="IPR000182">
    <property type="entry name" value="GNAT_dom"/>
</dbReference>
<evidence type="ECO:0000256" key="2">
    <source>
        <dbReference type="ARBA" id="ARBA00023315"/>
    </source>
</evidence>
<feature type="domain" description="N-acetyltransferase" evidence="3">
    <location>
        <begin position="99"/>
        <end position="199"/>
    </location>
</feature>
<comment type="caution">
    <text evidence="4">The sequence shown here is derived from an EMBL/GenBank/DDBJ whole genome shotgun (WGS) entry which is preliminary data.</text>
</comment>
<evidence type="ECO:0000256" key="1">
    <source>
        <dbReference type="ARBA" id="ARBA00022679"/>
    </source>
</evidence>
<keyword evidence="6" id="KW-1185">Reference proteome</keyword>
<dbReference type="GO" id="GO:0005840">
    <property type="term" value="C:ribosome"/>
    <property type="evidence" value="ECO:0007669"/>
    <property type="project" value="UniProtKB-KW"/>
</dbReference>
<keyword evidence="5" id="KW-0689">Ribosomal protein</keyword>
<keyword evidence="2" id="KW-0012">Acyltransferase</keyword>
<protein>
    <submittedName>
        <fullName evidence="4">Molybdopterin-guanine dinucleotide biosynthesis protein MobC</fullName>
    </submittedName>
    <submittedName>
        <fullName evidence="5">Ribosomal protein S18 acetylase RimI</fullName>
    </submittedName>
</protein>
<name>A0AAN4UPI7_9RHOB</name>
<dbReference type="EMBL" id="BNAB01000003">
    <property type="protein sequence ID" value="GHE00172.1"/>
    <property type="molecule type" value="Genomic_DNA"/>
</dbReference>
<evidence type="ECO:0000313" key="4">
    <source>
        <dbReference type="EMBL" id="GHE00172.1"/>
    </source>
</evidence>
<proteinExistence type="predicted"/>
<reference evidence="4" key="3">
    <citation type="submission" date="2023-06" db="EMBL/GenBank/DDBJ databases">
        <authorList>
            <person name="Sun Q."/>
            <person name="Zhou Y."/>
        </authorList>
    </citation>
    <scope>NUCLEOTIDE SEQUENCE</scope>
    <source>
        <strain evidence="4">CGMCC 1.10859</strain>
    </source>
</reference>
<reference evidence="4" key="1">
    <citation type="journal article" date="2014" name="Int. J. Syst. Evol. Microbiol.">
        <title>Complete genome sequence of Corynebacterium casei LMG S-19264T (=DSM 44701T), isolated from a smear-ripened cheese.</title>
        <authorList>
            <consortium name="US DOE Joint Genome Institute (JGI-PGF)"/>
            <person name="Walter F."/>
            <person name="Albersmeier A."/>
            <person name="Kalinowski J."/>
            <person name="Ruckert C."/>
        </authorList>
    </citation>
    <scope>NUCLEOTIDE SEQUENCE</scope>
    <source>
        <strain evidence="4">CGMCC 1.10859</strain>
    </source>
</reference>